<evidence type="ECO:0000313" key="4">
    <source>
        <dbReference type="Proteomes" id="UP000247903"/>
    </source>
</evidence>
<keyword evidence="1" id="KW-0732">Signal</keyword>
<reference evidence="3 4" key="1">
    <citation type="submission" date="2018-05" db="EMBL/GenBank/DDBJ databases">
        <title>Flavobacterium sp. strain IMCC34759, incomplete genome.</title>
        <authorList>
            <person name="Joung Y."/>
            <person name="Cho J."/>
        </authorList>
    </citation>
    <scope>NUCLEOTIDE SEQUENCE [LARGE SCALE GENOMIC DNA]</scope>
    <source>
        <strain evidence="3 4">IMCC34759</strain>
    </source>
</reference>
<evidence type="ECO:0000313" key="3">
    <source>
        <dbReference type="EMBL" id="PXY40910.1"/>
    </source>
</evidence>
<name>A0A2V4BT99_9FLAO</name>
<dbReference type="AlphaFoldDB" id="A0A2V4BT99"/>
<dbReference type="OrthoDB" id="5513217at2"/>
<dbReference type="SUPFAM" id="SSF55008">
    <property type="entry name" value="HMA, heavy metal-associated domain"/>
    <property type="match status" value="1"/>
</dbReference>
<organism evidence="3 4">
    <name type="scientific">Flavobacterium cheongpyeongense</name>
    <dbReference type="NCBI Taxonomy" id="2212651"/>
    <lineage>
        <taxon>Bacteria</taxon>
        <taxon>Pseudomonadati</taxon>
        <taxon>Bacteroidota</taxon>
        <taxon>Flavobacteriia</taxon>
        <taxon>Flavobacteriales</taxon>
        <taxon>Flavobacteriaceae</taxon>
        <taxon>Flavobacterium</taxon>
    </lineage>
</organism>
<evidence type="ECO:0000256" key="1">
    <source>
        <dbReference type="SAM" id="SignalP"/>
    </source>
</evidence>
<dbReference type="RefSeq" id="WP_110306518.1">
    <property type="nucleotide sequence ID" value="NZ_QJHK01000007.1"/>
</dbReference>
<keyword evidence="4" id="KW-1185">Reference proteome</keyword>
<feature type="domain" description="DUF3347" evidence="2">
    <location>
        <begin position="146"/>
        <end position="236"/>
    </location>
</feature>
<dbReference type="InterPro" id="IPR021782">
    <property type="entry name" value="DUF3347"/>
</dbReference>
<sequence>MYSLKKLMMAITLLLSIAGFSAQIKNPTTETVKIFGNCEMCKATIKKAGNIRDVANVEWDKDTKMAVITYDAQKTNTDEILKRVALAGYDNQYFLAPDMAYSKLLECCQYKREAKTVIKQEPKSKMVADNHAGMVQNQETNQLQSVYDSYFILKDALVNTDVKSAAAGAKELATVISSVKMETLQMDEHMVWMKVLKGLSADSKSISETQDIKKQRESFKSLSKNMYELIKASKPAQPIYYQYCPMQDANWLSKQNSVKNPYYGTQMMTCGKTVETIKK</sequence>
<dbReference type="EMBL" id="QJHK01000007">
    <property type="protein sequence ID" value="PXY40910.1"/>
    <property type="molecule type" value="Genomic_DNA"/>
</dbReference>
<feature type="chain" id="PRO_5016144957" evidence="1">
    <location>
        <begin position="23"/>
        <end position="279"/>
    </location>
</feature>
<dbReference type="GO" id="GO:0046872">
    <property type="term" value="F:metal ion binding"/>
    <property type="evidence" value="ECO:0007669"/>
    <property type="project" value="InterPro"/>
</dbReference>
<dbReference type="Pfam" id="PF11827">
    <property type="entry name" value="DUF3347"/>
    <property type="match status" value="1"/>
</dbReference>
<dbReference type="Gene3D" id="3.30.70.100">
    <property type="match status" value="1"/>
</dbReference>
<dbReference type="InterPro" id="IPR036163">
    <property type="entry name" value="HMA_dom_sf"/>
</dbReference>
<feature type="signal peptide" evidence="1">
    <location>
        <begin position="1"/>
        <end position="22"/>
    </location>
</feature>
<gene>
    <name evidence="3" type="ORF">DMB65_10050</name>
</gene>
<comment type="caution">
    <text evidence="3">The sequence shown here is derived from an EMBL/GenBank/DDBJ whole genome shotgun (WGS) entry which is preliminary data.</text>
</comment>
<evidence type="ECO:0000259" key="2">
    <source>
        <dbReference type="Pfam" id="PF11827"/>
    </source>
</evidence>
<accession>A0A2V4BT99</accession>
<dbReference type="Proteomes" id="UP000247903">
    <property type="component" value="Unassembled WGS sequence"/>
</dbReference>
<proteinExistence type="predicted"/>
<protein>
    <submittedName>
        <fullName evidence="3">Mercury transporter</fullName>
    </submittedName>
</protein>